<evidence type="ECO:0000256" key="1">
    <source>
        <dbReference type="ARBA" id="ARBA00009477"/>
    </source>
</evidence>
<dbReference type="InterPro" id="IPR058624">
    <property type="entry name" value="MdtA-like_HH"/>
</dbReference>
<dbReference type="Gene3D" id="2.40.50.100">
    <property type="match status" value="1"/>
</dbReference>
<dbReference type="RefSeq" id="WP_146951030.1">
    <property type="nucleotide sequence ID" value="NZ_BJXU01000200.1"/>
</dbReference>
<dbReference type="SUPFAM" id="SSF111369">
    <property type="entry name" value="HlyD-like secretion proteins"/>
    <property type="match status" value="2"/>
</dbReference>
<name>A0ABQ0WRW3_9GAMM</name>
<dbReference type="Pfam" id="PF25917">
    <property type="entry name" value="BSH_RND"/>
    <property type="match status" value="1"/>
</dbReference>
<proteinExistence type="inferred from homology"/>
<dbReference type="Pfam" id="PF25954">
    <property type="entry name" value="Beta-barrel_RND_2"/>
    <property type="match status" value="1"/>
</dbReference>
<dbReference type="InterPro" id="IPR058792">
    <property type="entry name" value="Beta-barrel_RND_2"/>
</dbReference>
<evidence type="ECO:0000313" key="8">
    <source>
        <dbReference type="Proteomes" id="UP000321726"/>
    </source>
</evidence>
<comment type="similarity">
    <text evidence="1">Belongs to the membrane fusion protein (MFP) (TC 8.A.1) family.</text>
</comment>
<protein>
    <submittedName>
        <fullName evidence="7">Hemolysin secretion protein D</fullName>
    </submittedName>
</protein>
<evidence type="ECO:0000256" key="2">
    <source>
        <dbReference type="SAM" id="Coils"/>
    </source>
</evidence>
<gene>
    <name evidence="7" type="ORF">HCU01_41730</name>
</gene>
<feature type="region of interest" description="Disordered" evidence="3">
    <location>
        <begin position="133"/>
        <end position="156"/>
    </location>
</feature>
<accession>A0ABQ0WRW3</accession>
<feature type="domain" description="CusB-like beta-barrel" evidence="6">
    <location>
        <begin position="249"/>
        <end position="290"/>
    </location>
</feature>
<comment type="caution">
    <text evidence="7">The sequence shown here is derived from an EMBL/GenBank/DDBJ whole genome shotgun (WGS) entry which is preliminary data.</text>
</comment>
<dbReference type="PANTHER" id="PTHR30386">
    <property type="entry name" value="MEMBRANE FUSION SUBUNIT OF EMRAB-TOLC MULTIDRUG EFFLUX PUMP"/>
    <property type="match status" value="1"/>
</dbReference>
<dbReference type="Proteomes" id="UP000321726">
    <property type="component" value="Unassembled WGS sequence"/>
</dbReference>
<feature type="compositionally biased region" description="Polar residues" evidence="3">
    <location>
        <begin position="137"/>
        <end position="151"/>
    </location>
</feature>
<keyword evidence="2" id="KW-0175">Coiled coil</keyword>
<evidence type="ECO:0000256" key="3">
    <source>
        <dbReference type="SAM" id="MobiDB-lite"/>
    </source>
</evidence>
<dbReference type="Gene3D" id="1.10.287.470">
    <property type="entry name" value="Helix hairpin bin"/>
    <property type="match status" value="2"/>
</dbReference>
<reference evidence="7 8" key="1">
    <citation type="submission" date="2019-07" db="EMBL/GenBank/DDBJ databases">
        <title>Whole genome shotgun sequence of Halomonas cupida NBRC 102219.</title>
        <authorList>
            <person name="Hosoyama A."/>
            <person name="Uohara A."/>
            <person name="Ohji S."/>
            <person name="Ichikawa N."/>
        </authorList>
    </citation>
    <scope>NUCLEOTIDE SEQUENCE [LARGE SCALE GENOMIC DNA]</scope>
    <source>
        <strain evidence="7 8">NBRC 102219</strain>
    </source>
</reference>
<keyword evidence="8" id="KW-1185">Reference proteome</keyword>
<evidence type="ECO:0000259" key="6">
    <source>
        <dbReference type="Pfam" id="PF25954"/>
    </source>
</evidence>
<organism evidence="7 8">
    <name type="scientific">Halomonas cupida</name>
    <dbReference type="NCBI Taxonomy" id="44933"/>
    <lineage>
        <taxon>Bacteria</taxon>
        <taxon>Pseudomonadati</taxon>
        <taxon>Pseudomonadota</taxon>
        <taxon>Gammaproteobacteria</taxon>
        <taxon>Oceanospirillales</taxon>
        <taxon>Halomonadaceae</taxon>
        <taxon>Halomonas</taxon>
    </lineage>
</organism>
<dbReference type="Pfam" id="PF25876">
    <property type="entry name" value="HH_MFP_RND"/>
    <property type="match status" value="1"/>
</dbReference>
<evidence type="ECO:0000259" key="4">
    <source>
        <dbReference type="Pfam" id="PF25876"/>
    </source>
</evidence>
<feature type="domain" description="Multidrug resistance protein MdtA-like alpha-helical hairpin" evidence="4">
    <location>
        <begin position="115"/>
        <end position="181"/>
    </location>
</feature>
<evidence type="ECO:0000313" key="7">
    <source>
        <dbReference type="EMBL" id="GEN26224.1"/>
    </source>
</evidence>
<feature type="coiled-coil region" evidence="2">
    <location>
        <begin position="173"/>
        <end position="200"/>
    </location>
</feature>
<sequence length="368" mass="39577">MSGKKVAVLGVVAVVAVAAGVWKGLEWWQVGRFIEETDNAYVHSDNVTLRAEIAARIMAIPVDDNQRVSAGDLLVQLDDNDARNQLTQAEAERKVAEANLVQAQRQRDRQQAAIAEAEAQVASAQAQVEQAQRHVARSQSLESRQYASQQQRQDDEADLRVATSTLAARQASLQSAQRQLDVADADIEAARASIESARAAEEVARHHLTQTQLLAPRDGVVGAITAEVGDLAQPSLTLMHLVPVDSAYVIANYKETQTQRMRMGQPVSLHVDAYPDIEFEGEVDSIAPATGAQFSLLPQDNATGNFNKIVQRVPVKIRLTGPEESLGLMRAGLSVIPEVDTHDLDGDALAVRPAAVDGAKHGGVESGS</sequence>
<dbReference type="InterPro" id="IPR058625">
    <property type="entry name" value="MdtA-like_BSH"/>
</dbReference>
<dbReference type="PANTHER" id="PTHR30386:SF24">
    <property type="entry name" value="MULTIDRUG RESISTANCE EFFLUX PUMP"/>
    <property type="match status" value="1"/>
</dbReference>
<dbReference type="Gene3D" id="2.40.30.170">
    <property type="match status" value="1"/>
</dbReference>
<evidence type="ECO:0000259" key="5">
    <source>
        <dbReference type="Pfam" id="PF25917"/>
    </source>
</evidence>
<feature type="domain" description="Multidrug resistance protein MdtA-like barrel-sandwich hybrid" evidence="5">
    <location>
        <begin position="46"/>
        <end position="233"/>
    </location>
</feature>
<dbReference type="InterPro" id="IPR050739">
    <property type="entry name" value="MFP"/>
</dbReference>
<dbReference type="EMBL" id="BJXU01000200">
    <property type="protein sequence ID" value="GEN26224.1"/>
    <property type="molecule type" value="Genomic_DNA"/>
</dbReference>